<accession>G8UIG1</accession>
<keyword evidence="2" id="KW-1185">Reference proteome</keyword>
<reference evidence="2" key="1">
    <citation type="submission" date="2011-12" db="EMBL/GenBank/DDBJ databases">
        <title>Complete sequence of Tannerella forsythia ATCC 43037.</title>
        <authorList>
            <person name="Dewhirst F."/>
            <person name="Tanner A."/>
            <person name="Izard J."/>
            <person name="Brinkac L."/>
            <person name="Durkin A.S."/>
            <person name="Hostetler J."/>
            <person name="Shetty J."/>
            <person name="Torralba M."/>
            <person name="Gill S."/>
            <person name="Nelson K."/>
        </authorList>
    </citation>
    <scope>NUCLEOTIDE SEQUENCE [LARGE SCALE GENOMIC DNA]</scope>
    <source>
        <strain evidence="2">ATCC 43037 / JCM 10827 / CCUG 33226 / KCTC 5666 / FDC 338</strain>
    </source>
</reference>
<evidence type="ECO:0000313" key="2">
    <source>
        <dbReference type="Proteomes" id="UP000005436"/>
    </source>
</evidence>
<gene>
    <name evidence="1" type="ordered locus">BFO_1149</name>
</gene>
<dbReference type="Proteomes" id="UP000005436">
    <property type="component" value="Chromosome"/>
</dbReference>
<organism evidence="1 2">
    <name type="scientific">Tannerella forsythia (strain ATCC 43037 / JCM 10827 / CCUG 21028 A / KCTC 5666 / FDC 338)</name>
    <name type="common">Bacteroides forsythus</name>
    <dbReference type="NCBI Taxonomy" id="203275"/>
    <lineage>
        <taxon>Bacteria</taxon>
        <taxon>Pseudomonadati</taxon>
        <taxon>Bacteroidota</taxon>
        <taxon>Bacteroidia</taxon>
        <taxon>Bacteroidales</taxon>
        <taxon>Tannerellaceae</taxon>
        <taxon>Tannerella</taxon>
    </lineage>
</organism>
<dbReference type="AlphaFoldDB" id="G8UIG1"/>
<dbReference type="STRING" id="203275.BFO_1149"/>
<dbReference type="KEGG" id="tfo:BFO_1149"/>
<dbReference type="EMBL" id="CP003191">
    <property type="protein sequence ID" value="AEW22334.1"/>
    <property type="molecule type" value="Genomic_DNA"/>
</dbReference>
<proteinExistence type="predicted"/>
<sequence>MNGVFIRRGKNHEDFPSSFFSILAEASGFEQVFGNLYRVQSRSLFDLVADRPER</sequence>
<evidence type="ECO:0000313" key="1">
    <source>
        <dbReference type="EMBL" id="AEW22334.1"/>
    </source>
</evidence>
<name>G8UIG1_TANFA</name>
<protein>
    <submittedName>
        <fullName evidence="1">Uncharacterized protein</fullName>
    </submittedName>
</protein>
<dbReference type="HOGENOM" id="CLU_3048871_0_0_10"/>